<dbReference type="AlphaFoldDB" id="A0A9Q1JQY8"/>
<evidence type="ECO:0000313" key="5">
    <source>
        <dbReference type="Proteomes" id="UP001153076"/>
    </source>
</evidence>
<organism evidence="4 5">
    <name type="scientific">Carnegiea gigantea</name>
    <dbReference type="NCBI Taxonomy" id="171969"/>
    <lineage>
        <taxon>Eukaryota</taxon>
        <taxon>Viridiplantae</taxon>
        <taxon>Streptophyta</taxon>
        <taxon>Embryophyta</taxon>
        <taxon>Tracheophyta</taxon>
        <taxon>Spermatophyta</taxon>
        <taxon>Magnoliopsida</taxon>
        <taxon>eudicotyledons</taxon>
        <taxon>Gunneridae</taxon>
        <taxon>Pentapetalae</taxon>
        <taxon>Caryophyllales</taxon>
        <taxon>Cactineae</taxon>
        <taxon>Cactaceae</taxon>
        <taxon>Cactoideae</taxon>
        <taxon>Echinocereeae</taxon>
        <taxon>Carnegiea</taxon>
    </lineage>
</organism>
<dbReference type="GO" id="GO:0016705">
    <property type="term" value="F:oxidoreductase activity, acting on paired donors, with incorporation or reduction of molecular oxygen"/>
    <property type="evidence" value="ECO:0007669"/>
    <property type="project" value="InterPro"/>
</dbReference>
<dbReference type="GO" id="GO:0010268">
    <property type="term" value="P:brassinosteroid homeostasis"/>
    <property type="evidence" value="ECO:0007669"/>
    <property type="project" value="TreeGrafter"/>
</dbReference>
<feature type="coiled-coil region" evidence="3">
    <location>
        <begin position="82"/>
        <end position="109"/>
    </location>
</feature>
<dbReference type="SUPFAM" id="SSF48264">
    <property type="entry name" value="Cytochrome P450"/>
    <property type="match status" value="1"/>
</dbReference>
<evidence type="ECO:0000256" key="1">
    <source>
        <dbReference type="ARBA" id="ARBA00022723"/>
    </source>
</evidence>
<sequence length="274" mass="32273">MGRYFASLDFGPQLHSIEHMLFAITQRFRANLRKFLDRLIVMLLSRLSRFEGVSYTFYWECLFNSSIRGKFKSIMMVELEKRKQQNKNAKEAKDLMDQLMQMNDEEGKNLTDEEVLYNIVSSIHEENIQLAKEKTDRFITCEDVLKLKYTNKVVEETARLANLSGFVFRKTIEDIDYRGTQLFPPTKGLDHHSMVKYLHVDPKNFENPMAFNPNRWDIRPRWEHTMHLGEVGNHVQETCLFDCNLWEVLNPDVKVHYLSHPLPADGLQLLVSEI</sequence>
<protein>
    <recommendedName>
        <fullName evidence="6">Cytochrome P450</fullName>
    </recommendedName>
</protein>
<accession>A0A9Q1JQY8</accession>
<dbReference type="PANTHER" id="PTHR24286:SF12">
    <property type="entry name" value="CYTOCHROME P450 FAMILY PROTEIN, EXPRESSED"/>
    <property type="match status" value="1"/>
</dbReference>
<dbReference type="Pfam" id="PF00067">
    <property type="entry name" value="p450"/>
    <property type="match status" value="1"/>
</dbReference>
<dbReference type="InterPro" id="IPR001128">
    <property type="entry name" value="Cyt_P450"/>
</dbReference>
<evidence type="ECO:0000313" key="4">
    <source>
        <dbReference type="EMBL" id="KAJ8429363.1"/>
    </source>
</evidence>
<evidence type="ECO:0008006" key="6">
    <source>
        <dbReference type="Google" id="ProtNLM"/>
    </source>
</evidence>
<reference evidence="4" key="1">
    <citation type="submission" date="2022-04" db="EMBL/GenBank/DDBJ databases">
        <title>Carnegiea gigantea Genome sequencing and assembly v2.</title>
        <authorList>
            <person name="Copetti D."/>
            <person name="Sanderson M.J."/>
            <person name="Burquez A."/>
            <person name="Wojciechowski M.F."/>
        </authorList>
    </citation>
    <scope>NUCLEOTIDE SEQUENCE</scope>
    <source>
        <strain evidence="4">SGP5-SGP5p</strain>
        <tissue evidence="4">Aerial part</tissue>
    </source>
</reference>
<dbReference type="OrthoDB" id="2789670at2759"/>
<evidence type="ECO:0000256" key="3">
    <source>
        <dbReference type="SAM" id="Coils"/>
    </source>
</evidence>
<comment type="caution">
    <text evidence="4">The sequence shown here is derived from an EMBL/GenBank/DDBJ whole genome shotgun (WGS) entry which is preliminary data.</text>
</comment>
<gene>
    <name evidence="4" type="ORF">Cgig2_033195</name>
</gene>
<dbReference type="GO" id="GO:0020037">
    <property type="term" value="F:heme binding"/>
    <property type="evidence" value="ECO:0007669"/>
    <property type="project" value="InterPro"/>
</dbReference>
<evidence type="ECO:0000256" key="2">
    <source>
        <dbReference type="ARBA" id="ARBA00023004"/>
    </source>
</evidence>
<proteinExistence type="predicted"/>
<dbReference type="Gene3D" id="1.10.630.10">
    <property type="entry name" value="Cytochrome P450"/>
    <property type="match status" value="2"/>
</dbReference>
<dbReference type="GO" id="GO:0004497">
    <property type="term" value="F:monooxygenase activity"/>
    <property type="evidence" value="ECO:0007669"/>
    <property type="project" value="InterPro"/>
</dbReference>
<name>A0A9Q1JQY8_9CARY</name>
<keyword evidence="5" id="KW-1185">Reference proteome</keyword>
<dbReference type="InterPro" id="IPR036396">
    <property type="entry name" value="Cyt_P450_sf"/>
</dbReference>
<dbReference type="GO" id="GO:0016132">
    <property type="term" value="P:brassinosteroid biosynthetic process"/>
    <property type="evidence" value="ECO:0007669"/>
    <property type="project" value="TreeGrafter"/>
</dbReference>
<dbReference type="GO" id="GO:0016125">
    <property type="term" value="P:sterol metabolic process"/>
    <property type="evidence" value="ECO:0007669"/>
    <property type="project" value="TreeGrafter"/>
</dbReference>
<dbReference type="PANTHER" id="PTHR24286">
    <property type="entry name" value="CYTOCHROME P450 26"/>
    <property type="match status" value="1"/>
</dbReference>
<keyword evidence="1" id="KW-0479">Metal-binding</keyword>
<dbReference type="Proteomes" id="UP001153076">
    <property type="component" value="Unassembled WGS sequence"/>
</dbReference>
<keyword evidence="3" id="KW-0175">Coiled coil</keyword>
<dbReference type="EMBL" id="JAKOGI010000900">
    <property type="protein sequence ID" value="KAJ8429363.1"/>
    <property type="molecule type" value="Genomic_DNA"/>
</dbReference>
<keyword evidence="2" id="KW-0408">Iron</keyword>
<dbReference type="GO" id="GO:0005506">
    <property type="term" value="F:iron ion binding"/>
    <property type="evidence" value="ECO:0007669"/>
    <property type="project" value="InterPro"/>
</dbReference>